<sequence>YIIGAGNRVEDKSAAFEMPMALANRIKHYYAKSDVDAWIAWATDEGQIHPLVTAYIRSQGDALNRFAEAVETSSSEKAFPTPRTWEMLSKSMKAMDPSGGIGDWLYGAAVGCVGAGTGIEFNTFAKNTTTLVRPEDIVKNPLEARVPDKTEIDVLYATISALEYYINQPKYHKHWVDALTYVLRKEMEPEYGLLIAKMATTIAFNKLPEKKRVLAAKTPEFQEMYKRWGTYLANPDA</sequence>
<reference evidence="1" key="1">
    <citation type="journal article" date="2015" name="Nature">
        <title>Complex archaea that bridge the gap between prokaryotes and eukaryotes.</title>
        <authorList>
            <person name="Spang A."/>
            <person name="Saw J.H."/>
            <person name="Jorgensen S.L."/>
            <person name="Zaremba-Niedzwiedzka K."/>
            <person name="Martijn J."/>
            <person name="Lind A.E."/>
            <person name="van Eijk R."/>
            <person name="Schleper C."/>
            <person name="Guy L."/>
            <person name="Ettema T.J."/>
        </authorList>
    </citation>
    <scope>NUCLEOTIDE SEQUENCE</scope>
</reference>
<dbReference type="AlphaFoldDB" id="A0A0F8Y5N9"/>
<protein>
    <submittedName>
        <fullName evidence="1">Uncharacterized protein</fullName>
    </submittedName>
</protein>
<accession>A0A0F8Y5N9</accession>
<proteinExistence type="predicted"/>
<organism evidence="1">
    <name type="scientific">marine sediment metagenome</name>
    <dbReference type="NCBI Taxonomy" id="412755"/>
    <lineage>
        <taxon>unclassified sequences</taxon>
        <taxon>metagenomes</taxon>
        <taxon>ecological metagenomes</taxon>
    </lineage>
</organism>
<dbReference type="EMBL" id="LAZR01058896">
    <property type="protein sequence ID" value="KKK68945.1"/>
    <property type="molecule type" value="Genomic_DNA"/>
</dbReference>
<name>A0A0F8Y5N9_9ZZZZ</name>
<feature type="non-terminal residue" evidence="1">
    <location>
        <position position="1"/>
    </location>
</feature>
<evidence type="ECO:0000313" key="1">
    <source>
        <dbReference type="EMBL" id="KKK68945.1"/>
    </source>
</evidence>
<gene>
    <name evidence="1" type="ORF">LCGC14_2938990</name>
</gene>
<comment type="caution">
    <text evidence="1">The sequence shown here is derived from an EMBL/GenBank/DDBJ whole genome shotgun (WGS) entry which is preliminary data.</text>
</comment>